<accession>A0A1H1NVL1</accession>
<dbReference type="InterPro" id="IPR017520">
    <property type="entry name" value="CHP03086"/>
</dbReference>
<reference evidence="2 3" key="1">
    <citation type="submission" date="2016-10" db="EMBL/GenBank/DDBJ databases">
        <authorList>
            <person name="de Groot N.N."/>
        </authorList>
    </citation>
    <scope>NUCLEOTIDE SEQUENCE [LARGE SCALE GENOMIC DNA]</scope>
    <source>
        <strain evidence="2 3">DSM 22024</strain>
    </source>
</reference>
<dbReference type="EMBL" id="LT629732">
    <property type="protein sequence ID" value="SDS03021.1"/>
    <property type="molecule type" value="Genomic_DNA"/>
</dbReference>
<dbReference type="STRING" id="117157.SAMN04489717_1387"/>
<evidence type="ECO:0000259" key="1">
    <source>
        <dbReference type="Pfam" id="PF11716"/>
    </source>
</evidence>
<organism evidence="2 3">
    <name type="scientific">Actinopolymorpha singaporensis</name>
    <dbReference type="NCBI Taxonomy" id="117157"/>
    <lineage>
        <taxon>Bacteria</taxon>
        <taxon>Bacillati</taxon>
        <taxon>Actinomycetota</taxon>
        <taxon>Actinomycetes</taxon>
        <taxon>Propionibacteriales</taxon>
        <taxon>Actinopolymorphaceae</taxon>
        <taxon>Actinopolymorpha</taxon>
    </lineage>
</organism>
<dbReference type="InterPro" id="IPR034660">
    <property type="entry name" value="DinB/YfiT-like"/>
</dbReference>
<dbReference type="AlphaFoldDB" id="A0A1H1NVL1"/>
<feature type="domain" description="Mycothiol-dependent maleylpyruvate isomerase metal-binding" evidence="1">
    <location>
        <begin position="14"/>
        <end position="133"/>
    </location>
</feature>
<sequence length="190" mass="20934">MTMIQDSARTLIPAAAREFGARVHGVPPDGWNAPTPCTEWSVRDLVNHLVGEHLWAPHLLRGETIEQVGDRYDGDVLGEDPVAAWDAAIAASLAAWKEARDDDTVHLSFGDTSAQEYAEQMLTDLVVHAWDLARGAGLDDRLDPRAVRHVWEYASVRVPQWEGSSMLAPPVRTASDDIQDQLIALVGRRP</sequence>
<evidence type="ECO:0000313" key="2">
    <source>
        <dbReference type="EMBL" id="SDS03021.1"/>
    </source>
</evidence>
<dbReference type="NCBIfam" id="TIGR03086">
    <property type="entry name" value="TIGR03086 family metal-binding protein"/>
    <property type="match status" value="1"/>
</dbReference>
<name>A0A1H1NVL1_9ACTN</name>
<dbReference type="RefSeq" id="WP_092651668.1">
    <property type="nucleotide sequence ID" value="NZ_LT629732.1"/>
</dbReference>
<dbReference type="Pfam" id="PF11716">
    <property type="entry name" value="MDMPI_N"/>
    <property type="match status" value="1"/>
</dbReference>
<dbReference type="GO" id="GO:0046872">
    <property type="term" value="F:metal ion binding"/>
    <property type="evidence" value="ECO:0007669"/>
    <property type="project" value="InterPro"/>
</dbReference>
<dbReference type="SUPFAM" id="SSF109854">
    <property type="entry name" value="DinB/YfiT-like putative metalloenzymes"/>
    <property type="match status" value="1"/>
</dbReference>
<dbReference type="NCBIfam" id="TIGR03083">
    <property type="entry name" value="maleylpyruvate isomerase family mycothiol-dependent enzyme"/>
    <property type="match status" value="1"/>
</dbReference>
<evidence type="ECO:0000313" key="3">
    <source>
        <dbReference type="Proteomes" id="UP000198983"/>
    </source>
</evidence>
<dbReference type="Proteomes" id="UP000198983">
    <property type="component" value="Chromosome I"/>
</dbReference>
<protein>
    <submittedName>
        <fullName evidence="2">TIGR03086 family protein</fullName>
    </submittedName>
</protein>
<dbReference type="OrthoDB" id="5185819at2"/>
<keyword evidence="3" id="KW-1185">Reference proteome</keyword>
<dbReference type="InterPro" id="IPR017517">
    <property type="entry name" value="Maleyloyr_isom"/>
</dbReference>
<dbReference type="InterPro" id="IPR024344">
    <property type="entry name" value="MDMPI_metal-binding"/>
</dbReference>
<dbReference type="Gene3D" id="1.20.120.450">
    <property type="entry name" value="dinb family like domain"/>
    <property type="match status" value="1"/>
</dbReference>
<proteinExistence type="predicted"/>
<gene>
    <name evidence="2" type="ORF">SAMN04489717_1387</name>
</gene>